<protein>
    <recommendedName>
        <fullName evidence="3">CCHC-type domain-containing protein</fullName>
    </recommendedName>
</protein>
<dbReference type="InterPro" id="IPR001878">
    <property type="entry name" value="Znf_CCHC"/>
</dbReference>
<dbReference type="OrthoDB" id="418757at2759"/>
<dbReference type="Proteomes" id="UP000595140">
    <property type="component" value="Unassembled WGS sequence"/>
</dbReference>
<dbReference type="EMBL" id="OOIL02000217">
    <property type="protein sequence ID" value="VFQ62075.1"/>
    <property type="molecule type" value="Genomic_DNA"/>
</dbReference>
<sequence>MEKSKVGIEKFDGSDFGFWKMQIEDYLYQKDLHEPLTGVKPDSMTEEQWKLKDRQALGMIWLTLTKNVAFNIVKENTTAGLLKALSNMYEKPSAMNKALILLSSMPESWDTVVAAISSSRGSEKLKFDEIHDVVLSESIRKREMGDSSGSALSVDRRGRSKFKGQHQHGRSKSKNRGKSPNRSNITCWNCGDKGHFKADCKKPKKKQNQKSGDDGDSVNSAEDIGDALILSVDSPVESWILDSGASFHSSPSKEFQNFKSGNFGKVYLADNKALVIEGKGDVSIKTPAGNQWTLKDVRYIPGLKKNLISIGQLDNKGYAAEFGKGSWKIVKGAMVVARGTKFGTLYTTAGFWDDKNRKILRHCDVTFDESVLYKDKDREQKVPETTKQVGVEVELEKSTPINVEAETQPTPHTVVEEPKVEQVTPEQVLRRSSRISRVPDRETRDKFSVIVSA</sequence>
<name>A0A484KC47_9ASTE</name>
<dbReference type="Pfam" id="PF00098">
    <property type="entry name" value="zf-CCHC"/>
    <property type="match status" value="1"/>
</dbReference>
<feature type="compositionally biased region" description="Basic residues" evidence="2">
    <location>
        <begin position="158"/>
        <end position="179"/>
    </location>
</feature>
<reference evidence="4 5" key="1">
    <citation type="submission" date="2018-04" db="EMBL/GenBank/DDBJ databases">
        <authorList>
            <person name="Vogel A."/>
        </authorList>
    </citation>
    <scope>NUCLEOTIDE SEQUENCE [LARGE SCALE GENOMIC DNA]</scope>
</reference>
<evidence type="ECO:0000256" key="1">
    <source>
        <dbReference type="PROSITE-ProRule" id="PRU00047"/>
    </source>
</evidence>
<evidence type="ECO:0000256" key="2">
    <source>
        <dbReference type="SAM" id="MobiDB-lite"/>
    </source>
</evidence>
<dbReference type="InterPro" id="IPR036875">
    <property type="entry name" value="Znf_CCHC_sf"/>
</dbReference>
<feature type="compositionally biased region" description="Polar residues" evidence="2">
    <location>
        <begin position="399"/>
        <end position="411"/>
    </location>
</feature>
<evidence type="ECO:0000313" key="4">
    <source>
        <dbReference type="EMBL" id="VFQ62075.1"/>
    </source>
</evidence>
<dbReference type="SUPFAM" id="SSF57756">
    <property type="entry name" value="Retrovirus zinc finger-like domains"/>
    <property type="match status" value="1"/>
</dbReference>
<dbReference type="PANTHER" id="PTHR47592:SF27">
    <property type="entry name" value="OS08G0421700 PROTEIN"/>
    <property type="match status" value="1"/>
</dbReference>
<dbReference type="PANTHER" id="PTHR47592">
    <property type="entry name" value="PBF68 PROTEIN"/>
    <property type="match status" value="1"/>
</dbReference>
<dbReference type="PROSITE" id="PS50158">
    <property type="entry name" value="ZF_CCHC"/>
    <property type="match status" value="1"/>
</dbReference>
<dbReference type="GO" id="GO:0003676">
    <property type="term" value="F:nucleic acid binding"/>
    <property type="evidence" value="ECO:0007669"/>
    <property type="project" value="InterPro"/>
</dbReference>
<accession>A0A484KC47</accession>
<proteinExistence type="predicted"/>
<feature type="region of interest" description="Disordered" evidence="2">
    <location>
        <begin position="145"/>
        <end position="184"/>
    </location>
</feature>
<keyword evidence="5" id="KW-1185">Reference proteome</keyword>
<dbReference type="GO" id="GO:0008270">
    <property type="term" value="F:zinc ion binding"/>
    <property type="evidence" value="ECO:0007669"/>
    <property type="project" value="UniProtKB-KW"/>
</dbReference>
<keyword evidence="1" id="KW-0863">Zinc-finger</keyword>
<feature type="region of interest" description="Disordered" evidence="2">
    <location>
        <begin position="399"/>
        <end position="437"/>
    </location>
</feature>
<feature type="region of interest" description="Disordered" evidence="2">
    <location>
        <begin position="198"/>
        <end position="219"/>
    </location>
</feature>
<dbReference type="AlphaFoldDB" id="A0A484KC47"/>
<feature type="domain" description="CCHC-type" evidence="3">
    <location>
        <begin position="187"/>
        <end position="202"/>
    </location>
</feature>
<evidence type="ECO:0000259" key="3">
    <source>
        <dbReference type="PROSITE" id="PS50158"/>
    </source>
</evidence>
<keyword evidence="1" id="KW-0479">Metal-binding</keyword>
<dbReference type="SMART" id="SM00343">
    <property type="entry name" value="ZnF_C2HC"/>
    <property type="match status" value="1"/>
</dbReference>
<dbReference type="InterPro" id="IPR054722">
    <property type="entry name" value="PolX-like_BBD"/>
</dbReference>
<keyword evidence="1" id="KW-0862">Zinc</keyword>
<gene>
    <name evidence="4" type="ORF">CCAM_LOCUS3851</name>
</gene>
<dbReference type="Gene3D" id="4.10.60.10">
    <property type="entry name" value="Zinc finger, CCHC-type"/>
    <property type="match status" value="1"/>
</dbReference>
<dbReference type="Pfam" id="PF22936">
    <property type="entry name" value="Pol_BBD"/>
    <property type="match status" value="1"/>
</dbReference>
<evidence type="ECO:0000313" key="5">
    <source>
        <dbReference type="Proteomes" id="UP000595140"/>
    </source>
</evidence>
<organism evidence="4 5">
    <name type="scientific">Cuscuta campestris</name>
    <dbReference type="NCBI Taxonomy" id="132261"/>
    <lineage>
        <taxon>Eukaryota</taxon>
        <taxon>Viridiplantae</taxon>
        <taxon>Streptophyta</taxon>
        <taxon>Embryophyta</taxon>
        <taxon>Tracheophyta</taxon>
        <taxon>Spermatophyta</taxon>
        <taxon>Magnoliopsida</taxon>
        <taxon>eudicotyledons</taxon>
        <taxon>Gunneridae</taxon>
        <taxon>Pentapetalae</taxon>
        <taxon>asterids</taxon>
        <taxon>lamiids</taxon>
        <taxon>Solanales</taxon>
        <taxon>Convolvulaceae</taxon>
        <taxon>Cuscuteae</taxon>
        <taxon>Cuscuta</taxon>
        <taxon>Cuscuta subgen. Grammica</taxon>
        <taxon>Cuscuta sect. Cleistogrammica</taxon>
    </lineage>
</organism>